<dbReference type="AlphaFoldDB" id="A0A7J5DZL6"/>
<gene>
    <name evidence="1" type="ORF">F9L07_06160</name>
</gene>
<sequence>MEQNNPDNADTRARIVDLLMDKVAEDAFPSIPMMTLLEDLLEPDEVPAYAAVLMQKISETTYPSVSMLARLASLAGTD</sequence>
<comment type="caution">
    <text evidence="1">The sequence shown here is derived from an EMBL/GenBank/DDBJ whole genome shotgun (WGS) entry which is preliminary data.</text>
</comment>
<evidence type="ECO:0000313" key="2">
    <source>
        <dbReference type="Proteomes" id="UP000449906"/>
    </source>
</evidence>
<proteinExistence type="predicted"/>
<reference evidence="1 2" key="1">
    <citation type="submission" date="2019-09" db="EMBL/GenBank/DDBJ databases">
        <title>Pimelobacter sp. isolated from Paulinella.</title>
        <authorList>
            <person name="Jeong S.E."/>
        </authorList>
    </citation>
    <scope>NUCLEOTIDE SEQUENCE [LARGE SCALE GENOMIC DNA]</scope>
    <source>
        <strain evidence="1 2">Pch-N</strain>
    </source>
</reference>
<name>A0A7J5DZL6_NOCSI</name>
<organism evidence="1 2">
    <name type="scientific">Nocardioides simplex</name>
    <name type="common">Arthrobacter simplex</name>
    <dbReference type="NCBI Taxonomy" id="2045"/>
    <lineage>
        <taxon>Bacteria</taxon>
        <taxon>Bacillati</taxon>
        <taxon>Actinomycetota</taxon>
        <taxon>Actinomycetes</taxon>
        <taxon>Propionibacteriales</taxon>
        <taxon>Nocardioidaceae</taxon>
        <taxon>Pimelobacter</taxon>
    </lineage>
</organism>
<dbReference type="RefSeq" id="WP_151578953.1">
    <property type="nucleotide sequence ID" value="NZ_CP182503.1"/>
</dbReference>
<evidence type="ECO:0000313" key="1">
    <source>
        <dbReference type="EMBL" id="KAB2811471.1"/>
    </source>
</evidence>
<dbReference type="Proteomes" id="UP000449906">
    <property type="component" value="Unassembled WGS sequence"/>
</dbReference>
<protein>
    <submittedName>
        <fullName evidence="1">Uncharacterized protein</fullName>
    </submittedName>
</protein>
<accession>A0A7J5DZL6</accession>
<dbReference type="EMBL" id="WBVM01000001">
    <property type="protein sequence ID" value="KAB2811471.1"/>
    <property type="molecule type" value="Genomic_DNA"/>
</dbReference>